<dbReference type="GO" id="GO:0005886">
    <property type="term" value="C:plasma membrane"/>
    <property type="evidence" value="ECO:0007669"/>
    <property type="project" value="UniProtKB-SubCell"/>
</dbReference>
<keyword evidence="4 6" id="KW-1133">Transmembrane helix</keyword>
<keyword evidence="3 6" id="KW-0812">Transmembrane</keyword>
<feature type="transmembrane region" description="Helical" evidence="6">
    <location>
        <begin position="137"/>
        <end position="170"/>
    </location>
</feature>
<proteinExistence type="inferred from homology"/>
<evidence type="ECO:0000256" key="2">
    <source>
        <dbReference type="ARBA" id="ARBA00009142"/>
    </source>
</evidence>
<feature type="transmembrane region" description="Helical" evidence="6">
    <location>
        <begin position="106"/>
        <end position="125"/>
    </location>
</feature>
<dbReference type="InterPro" id="IPR002781">
    <property type="entry name" value="TM_pro_TauE-like"/>
</dbReference>
<evidence type="ECO:0000313" key="8">
    <source>
        <dbReference type="Proteomes" id="UP000294194"/>
    </source>
</evidence>
<protein>
    <recommendedName>
        <fullName evidence="6">Probable membrane transporter protein</fullName>
    </recommendedName>
</protein>
<gene>
    <name evidence="7" type="ORF">EYE40_06215</name>
</gene>
<keyword evidence="5 6" id="KW-0472">Membrane</keyword>
<name>A0A4Q9GQ97_9MICO</name>
<dbReference type="AlphaFoldDB" id="A0A4Q9GQ97"/>
<reference evidence="8" key="1">
    <citation type="submission" date="2019-02" db="EMBL/GenBank/DDBJ databases">
        <title>Glaciihabitans arcticus sp. nov., a psychrotolerant bacterium isolated from polar soil.</title>
        <authorList>
            <person name="Dahal R.H."/>
        </authorList>
    </citation>
    <scope>NUCLEOTIDE SEQUENCE [LARGE SCALE GENOMIC DNA]</scope>
    <source>
        <strain evidence="8">RP-3-7</strain>
    </source>
</reference>
<keyword evidence="8" id="KW-1185">Reference proteome</keyword>
<evidence type="ECO:0000256" key="4">
    <source>
        <dbReference type="ARBA" id="ARBA00022989"/>
    </source>
</evidence>
<dbReference type="Pfam" id="PF01925">
    <property type="entry name" value="TauE"/>
    <property type="match status" value="2"/>
</dbReference>
<comment type="subcellular location">
    <subcellularLocation>
        <location evidence="6">Cell membrane</location>
        <topology evidence="6">Multi-pass membrane protein</topology>
    </subcellularLocation>
    <subcellularLocation>
        <location evidence="1">Membrane</location>
        <topology evidence="1">Multi-pass membrane protein</topology>
    </subcellularLocation>
</comment>
<comment type="caution">
    <text evidence="7">The sequence shown here is derived from an EMBL/GenBank/DDBJ whole genome shotgun (WGS) entry which is preliminary data.</text>
</comment>
<keyword evidence="6" id="KW-1003">Cell membrane</keyword>
<feature type="transmembrane region" description="Helical" evidence="6">
    <location>
        <begin position="204"/>
        <end position="225"/>
    </location>
</feature>
<evidence type="ECO:0000256" key="1">
    <source>
        <dbReference type="ARBA" id="ARBA00004141"/>
    </source>
</evidence>
<accession>A0A4Q9GQ97</accession>
<feature type="transmembrane region" description="Helical" evidence="6">
    <location>
        <begin position="75"/>
        <end position="99"/>
    </location>
</feature>
<evidence type="ECO:0000256" key="6">
    <source>
        <dbReference type="RuleBase" id="RU363041"/>
    </source>
</evidence>
<sequence>MTRRPLDWLIFVSIGLVAGLLSGLFGVGGGILIVPALVLAARFDPRLASGTSLAAIVPISLIGVVSYAATGNVDWAAALLLAIGAIVGAQIGTHLLAILPRRAIQWGFIGFIAVVVVSLFLVIPSRDASVELNLLSMGALVLTGLVVGVLSGLLGIGGGAVIVPVLILLFGASDLVAKGTSLLVMVPTAISGTFGNARRRNVDIGAAAVIGISACATTALGAIAAAALSPLVANILFAAFLIAVGVQLVVRALKRN</sequence>
<evidence type="ECO:0000256" key="5">
    <source>
        <dbReference type="ARBA" id="ARBA00023136"/>
    </source>
</evidence>
<dbReference type="InterPro" id="IPR051598">
    <property type="entry name" value="TSUP/Inactive_protease-like"/>
</dbReference>
<feature type="transmembrane region" description="Helical" evidence="6">
    <location>
        <begin position="51"/>
        <end position="69"/>
    </location>
</feature>
<dbReference type="RefSeq" id="WP_130981137.1">
    <property type="nucleotide sequence ID" value="NZ_SISG01000001.1"/>
</dbReference>
<evidence type="ECO:0000313" key="7">
    <source>
        <dbReference type="EMBL" id="TBN57026.1"/>
    </source>
</evidence>
<feature type="transmembrane region" description="Helical" evidence="6">
    <location>
        <begin position="231"/>
        <end position="250"/>
    </location>
</feature>
<organism evidence="7 8">
    <name type="scientific">Glaciihabitans arcticus</name>
    <dbReference type="NCBI Taxonomy" id="2668039"/>
    <lineage>
        <taxon>Bacteria</taxon>
        <taxon>Bacillati</taxon>
        <taxon>Actinomycetota</taxon>
        <taxon>Actinomycetes</taxon>
        <taxon>Micrococcales</taxon>
        <taxon>Microbacteriaceae</taxon>
        <taxon>Glaciihabitans</taxon>
    </lineage>
</organism>
<dbReference type="EMBL" id="SISG01000001">
    <property type="protein sequence ID" value="TBN57026.1"/>
    <property type="molecule type" value="Genomic_DNA"/>
</dbReference>
<comment type="similarity">
    <text evidence="2 6">Belongs to the 4-toluene sulfonate uptake permease (TSUP) (TC 2.A.102) family.</text>
</comment>
<dbReference type="PANTHER" id="PTHR43701:SF2">
    <property type="entry name" value="MEMBRANE TRANSPORTER PROTEIN YJNA-RELATED"/>
    <property type="match status" value="1"/>
</dbReference>
<evidence type="ECO:0000256" key="3">
    <source>
        <dbReference type="ARBA" id="ARBA00022692"/>
    </source>
</evidence>
<feature type="transmembrane region" description="Helical" evidence="6">
    <location>
        <begin position="6"/>
        <end position="39"/>
    </location>
</feature>
<dbReference type="PANTHER" id="PTHR43701">
    <property type="entry name" value="MEMBRANE TRANSPORTER PROTEIN MJ0441-RELATED"/>
    <property type="match status" value="1"/>
</dbReference>
<dbReference type="Proteomes" id="UP000294194">
    <property type="component" value="Unassembled WGS sequence"/>
</dbReference>